<dbReference type="RefSeq" id="WP_117432317.1">
    <property type="nucleotide sequence ID" value="NZ_PEDF01000080.1"/>
</dbReference>
<dbReference type="EMBL" id="PEDF01000080">
    <property type="protein sequence ID" value="RFZ41375.1"/>
    <property type="molecule type" value="Genomic_DNA"/>
</dbReference>
<evidence type="ECO:0000256" key="1">
    <source>
        <dbReference type="SAM" id="MobiDB-lite"/>
    </source>
</evidence>
<protein>
    <submittedName>
        <fullName evidence="2">Uncharacterized protein</fullName>
    </submittedName>
</protein>
<accession>A0A3E2MW52</accession>
<feature type="region of interest" description="Disordered" evidence="1">
    <location>
        <begin position="1"/>
        <end position="25"/>
    </location>
</feature>
<proteinExistence type="predicted"/>
<dbReference type="AlphaFoldDB" id="A0A3E2MW52"/>
<sequence length="89" mass="9740">MHDLDDDRDPYPPPWHAGRPKPISRGPVIEAYVDTEALEHACTNCNAKPGDFCRHDTEHGGGQRKVPCPKRIITAAQAGAPNQKSKGDQ</sequence>
<name>A0A3E2MW52_MYCMR</name>
<evidence type="ECO:0000313" key="2">
    <source>
        <dbReference type="EMBL" id="RFZ41375.1"/>
    </source>
</evidence>
<comment type="caution">
    <text evidence="2">The sequence shown here is derived from an EMBL/GenBank/DDBJ whole genome shotgun (WGS) entry which is preliminary data.</text>
</comment>
<organism evidence="2 3">
    <name type="scientific">Mycobacterium marinum</name>
    <dbReference type="NCBI Taxonomy" id="1781"/>
    <lineage>
        <taxon>Bacteria</taxon>
        <taxon>Bacillati</taxon>
        <taxon>Actinomycetota</taxon>
        <taxon>Actinomycetes</taxon>
        <taxon>Mycobacteriales</taxon>
        <taxon>Mycobacteriaceae</taxon>
        <taxon>Mycobacterium</taxon>
        <taxon>Mycobacterium ulcerans group</taxon>
    </lineage>
</organism>
<evidence type="ECO:0000313" key="3">
    <source>
        <dbReference type="Proteomes" id="UP000257451"/>
    </source>
</evidence>
<dbReference type="Proteomes" id="UP000257451">
    <property type="component" value="Unassembled WGS sequence"/>
</dbReference>
<gene>
    <name evidence="2" type="ORF">DAVIS_02644</name>
</gene>
<reference evidence="2 3" key="1">
    <citation type="journal article" date="2018" name="Sci. Rep.">
        <title>Extensive genomic diversity among Mycobacterium marinum strains revealed by whole genome sequencing.</title>
        <authorList>
            <person name="Das S."/>
            <person name="Pettersson B.M."/>
            <person name="Behra P.R."/>
            <person name="Mallick A."/>
            <person name="Cheramie M."/>
            <person name="Ramesh M."/>
            <person name="Shirreff L."/>
            <person name="DuCote T."/>
            <person name="Dasgupta S."/>
            <person name="Ennis D.G."/>
            <person name="Kirsebom L.A."/>
        </authorList>
    </citation>
    <scope>NUCLEOTIDE SEQUENCE [LARGE SCALE GENOMIC DNA]</scope>
    <source>
        <strain evidence="2 3">Davis1</strain>
    </source>
</reference>